<evidence type="ECO:0000313" key="13">
    <source>
        <dbReference type="Proteomes" id="UP000683246"/>
    </source>
</evidence>
<evidence type="ECO:0000256" key="5">
    <source>
        <dbReference type="ARBA" id="ARBA00022840"/>
    </source>
</evidence>
<evidence type="ECO:0000256" key="4">
    <source>
        <dbReference type="ARBA" id="ARBA00022741"/>
    </source>
</evidence>
<dbReference type="NCBIfam" id="NF004012">
    <property type="entry name" value="PRK05477.1-2"/>
    <property type="match status" value="1"/>
</dbReference>
<keyword evidence="13" id="KW-1185">Reference proteome</keyword>
<comment type="catalytic activity">
    <reaction evidence="9 10">
        <text>L-glutamyl-tRNA(Gln) + L-glutamine + ATP + H2O = L-glutaminyl-tRNA(Gln) + L-glutamate + ADP + phosphate + H(+)</text>
        <dbReference type="Rhea" id="RHEA:17521"/>
        <dbReference type="Rhea" id="RHEA-COMP:9681"/>
        <dbReference type="Rhea" id="RHEA-COMP:9684"/>
        <dbReference type="ChEBI" id="CHEBI:15377"/>
        <dbReference type="ChEBI" id="CHEBI:15378"/>
        <dbReference type="ChEBI" id="CHEBI:29985"/>
        <dbReference type="ChEBI" id="CHEBI:30616"/>
        <dbReference type="ChEBI" id="CHEBI:43474"/>
        <dbReference type="ChEBI" id="CHEBI:58359"/>
        <dbReference type="ChEBI" id="CHEBI:78520"/>
        <dbReference type="ChEBI" id="CHEBI:78521"/>
        <dbReference type="ChEBI" id="CHEBI:456216"/>
    </reaction>
</comment>
<dbReference type="SUPFAM" id="SSF89095">
    <property type="entry name" value="GatB/YqeY motif"/>
    <property type="match status" value="1"/>
</dbReference>
<dbReference type="GO" id="GO:0005524">
    <property type="term" value="F:ATP binding"/>
    <property type="evidence" value="ECO:0007669"/>
    <property type="project" value="UniProtKB-KW"/>
</dbReference>
<dbReference type="NCBIfam" id="TIGR00133">
    <property type="entry name" value="gatB"/>
    <property type="match status" value="1"/>
</dbReference>
<comment type="subunit">
    <text evidence="2 10">Heterotrimer of A, B and C subunits.</text>
</comment>
<dbReference type="SUPFAM" id="SSF55931">
    <property type="entry name" value="Glutamine synthetase/guanido kinase"/>
    <property type="match status" value="1"/>
</dbReference>
<keyword evidence="3 10" id="KW-0436">Ligase</keyword>
<dbReference type="InterPro" id="IPR023168">
    <property type="entry name" value="GatB_Yqey_C_2"/>
</dbReference>
<dbReference type="EMBL" id="CP058649">
    <property type="protein sequence ID" value="QUI22903.1"/>
    <property type="molecule type" value="Genomic_DNA"/>
</dbReference>
<proteinExistence type="inferred from homology"/>
<dbReference type="KEGG" id="vpy:HZI73_11660"/>
<dbReference type="GO" id="GO:0006412">
    <property type="term" value="P:translation"/>
    <property type="evidence" value="ECO:0007669"/>
    <property type="project" value="UniProtKB-UniRule"/>
</dbReference>
<accession>A0A8J8SH14</accession>
<dbReference type="FunFam" id="1.10.150.380:FF:000001">
    <property type="entry name" value="Aspartyl/glutamyl-tRNA(Asn/Gln) amidotransferase subunit B"/>
    <property type="match status" value="1"/>
</dbReference>
<evidence type="ECO:0000256" key="6">
    <source>
        <dbReference type="ARBA" id="ARBA00022917"/>
    </source>
</evidence>
<keyword evidence="6 10" id="KW-0648">Protein biosynthesis</keyword>
<evidence type="ECO:0000313" key="12">
    <source>
        <dbReference type="EMBL" id="QUI22903.1"/>
    </source>
</evidence>
<dbReference type="RefSeq" id="WP_212698398.1">
    <property type="nucleotide sequence ID" value="NZ_CP058649.1"/>
</dbReference>
<gene>
    <name evidence="10 12" type="primary">gatB</name>
    <name evidence="12" type="ORF">HZI73_11660</name>
</gene>
<evidence type="ECO:0000256" key="7">
    <source>
        <dbReference type="ARBA" id="ARBA00024799"/>
    </source>
</evidence>
<evidence type="ECO:0000256" key="3">
    <source>
        <dbReference type="ARBA" id="ARBA00022598"/>
    </source>
</evidence>
<name>A0A8J8SH14_9FIRM</name>
<dbReference type="InterPro" id="IPR006075">
    <property type="entry name" value="Asn/Gln-tRNA_Trfase_suB/E_cat"/>
</dbReference>
<dbReference type="SMART" id="SM00845">
    <property type="entry name" value="GatB_Yqey"/>
    <property type="match status" value="1"/>
</dbReference>
<dbReference type="Pfam" id="PF02934">
    <property type="entry name" value="GatB_N"/>
    <property type="match status" value="1"/>
</dbReference>
<keyword evidence="4 10" id="KW-0547">Nucleotide-binding</keyword>
<comment type="function">
    <text evidence="7 10">Allows the formation of correctly charged Asn-tRNA(Asn) or Gln-tRNA(Gln) through the transamidation of misacylated Asp-tRNA(Asn) or Glu-tRNA(Gln) in organisms which lack either or both of asparaginyl-tRNA or glutaminyl-tRNA synthetases. The reaction takes place in the presence of glutamine and ATP through an activated phospho-Asp-tRNA(Asn) or phospho-Glu-tRNA(Gln).</text>
</comment>
<dbReference type="InterPro" id="IPR003789">
    <property type="entry name" value="Asn/Gln_tRNA_amidoTrase-B-like"/>
</dbReference>
<evidence type="ECO:0000259" key="11">
    <source>
        <dbReference type="SMART" id="SM00845"/>
    </source>
</evidence>
<dbReference type="FunFam" id="1.10.10.410:FF:000001">
    <property type="entry name" value="Aspartyl/glutamyl-tRNA(Asn/Gln) amidotransferase subunit B"/>
    <property type="match status" value="1"/>
</dbReference>
<dbReference type="PROSITE" id="PS01234">
    <property type="entry name" value="GATB"/>
    <property type="match status" value="1"/>
</dbReference>
<dbReference type="Pfam" id="PF02637">
    <property type="entry name" value="GatB_Yqey"/>
    <property type="match status" value="1"/>
</dbReference>
<dbReference type="InterPro" id="IPR004413">
    <property type="entry name" value="GatB"/>
</dbReference>
<comment type="similarity">
    <text evidence="1 10">Belongs to the GatB/GatE family. GatB subfamily.</text>
</comment>
<dbReference type="HAMAP" id="MF_00121">
    <property type="entry name" value="GatB"/>
    <property type="match status" value="1"/>
</dbReference>
<protein>
    <recommendedName>
        <fullName evidence="10">Aspartyl/glutamyl-tRNA(Asn/Gln) amidotransferase subunit B</fullName>
        <shortName evidence="10">Asp/Glu-ADT subunit B</shortName>
        <ecNumber evidence="10">6.3.5.-</ecNumber>
    </recommendedName>
</protein>
<dbReference type="NCBIfam" id="NF004014">
    <property type="entry name" value="PRK05477.1-4"/>
    <property type="match status" value="1"/>
</dbReference>
<reference evidence="12" key="1">
    <citation type="submission" date="2020-07" db="EMBL/GenBank/DDBJ databases">
        <title>Vallitalea pronyensis genome.</title>
        <authorList>
            <person name="Postec A."/>
        </authorList>
    </citation>
    <scope>NUCLEOTIDE SEQUENCE</scope>
    <source>
        <strain evidence="12">FatNI3</strain>
    </source>
</reference>
<dbReference type="Gene3D" id="1.10.10.410">
    <property type="match status" value="1"/>
</dbReference>
<dbReference type="Gene3D" id="1.10.150.380">
    <property type="entry name" value="GatB domain, N-terminal subdomain"/>
    <property type="match status" value="1"/>
</dbReference>
<evidence type="ECO:0000256" key="2">
    <source>
        <dbReference type="ARBA" id="ARBA00011123"/>
    </source>
</evidence>
<dbReference type="InterPro" id="IPR014746">
    <property type="entry name" value="Gln_synth/guanido_kin_cat_dom"/>
</dbReference>
<evidence type="ECO:0000256" key="10">
    <source>
        <dbReference type="HAMAP-Rule" id="MF_00121"/>
    </source>
</evidence>
<evidence type="ECO:0000256" key="1">
    <source>
        <dbReference type="ARBA" id="ARBA00005306"/>
    </source>
</evidence>
<comment type="catalytic activity">
    <reaction evidence="8 10">
        <text>L-aspartyl-tRNA(Asn) + L-glutamine + ATP + H2O = L-asparaginyl-tRNA(Asn) + L-glutamate + ADP + phosphate + 2 H(+)</text>
        <dbReference type="Rhea" id="RHEA:14513"/>
        <dbReference type="Rhea" id="RHEA-COMP:9674"/>
        <dbReference type="Rhea" id="RHEA-COMP:9677"/>
        <dbReference type="ChEBI" id="CHEBI:15377"/>
        <dbReference type="ChEBI" id="CHEBI:15378"/>
        <dbReference type="ChEBI" id="CHEBI:29985"/>
        <dbReference type="ChEBI" id="CHEBI:30616"/>
        <dbReference type="ChEBI" id="CHEBI:43474"/>
        <dbReference type="ChEBI" id="CHEBI:58359"/>
        <dbReference type="ChEBI" id="CHEBI:78515"/>
        <dbReference type="ChEBI" id="CHEBI:78516"/>
        <dbReference type="ChEBI" id="CHEBI:456216"/>
    </reaction>
</comment>
<feature type="domain" description="Asn/Gln amidotransferase" evidence="11">
    <location>
        <begin position="328"/>
        <end position="475"/>
    </location>
</feature>
<evidence type="ECO:0000256" key="9">
    <source>
        <dbReference type="ARBA" id="ARBA00047913"/>
    </source>
</evidence>
<dbReference type="InterPro" id="IPR018027">
    <property type="entry name" value="Asn/Gln_amidotransferase"/>
</dbReference>
<dbReference type="AlphaFoldDB" id="A0A8J8SH14"/>
<dbReference type="GO" id="GO:0050567">
    <property type="term" value="F:glutaminyl-tRNA synthase (glutamine-hydrolyzing) activity"/>
    <property type="evidence" value="ECO:0007669"/>
    <property type="project" value="UniProtKB-UniRule"/>
</dbReference>
<dbReference type="InterPro" id="IPR017959">
    <property type="entry name" value="Asn/Gln-tRNA_amidoTrfase_suB/E"/>
</dbReference>
<organism evidence="12 13">
    <name type="scientific">Vallitalea pronyensis</name>
    <dbReference type="NCBI Taxonomy" id="1348613"/>
    <lineage>
        <taxon>Bacteria</taxon>
        <taxon>Bacillati</taxon>
        <taxon>Bacillota</taxon>
        <taxon>Clostridia</taxon>
        <taxon>Lachnospirales</taxon>
        <taxon>Vallitaleaceae</taxon>
        <taxon>Vallitalea</taxon>
    </lineage>
</organism>
<evidence type="ECO:0000256" key="8">
    <source>
        <dbReference type="ARBA" id="ARBA00047380"/>
    </source>
</evidence>
<sequence length="476" mass="53651">MSYADYEVVIGLEVHSELKTKSKIYCSCSTEFGGEPNTHCCPICMGMPGTLPVLNEKVVEFAIRAGLATNCKIQGHSKQDRKNYFYPDLPKAYQVSQFDLPLCYNGDVEIEVNGNKKNIGITRIHIEEDAGKLIHEYGGTLVDYNRCGVPLIEIVTEPDFRSSEEVRTFMEKIRSVLLYADVSDCKMNEGSLRCDINLSIRKKGEKELGTRTEMKNMNSFNFAVKAIEYEAKRQIRLIERGEKIVQETRRWDESRNVTVSMRSKEEAHDYRYFPEPDLMPIVTSDDKIEAIRKSLPELPDSRRIRYVTEYNITDYDASLLIASRNMADYFEEAVKQAKNSKAVANWIITEIFSRLNEEEKEEARIPLAPLQLAELVNLIESGTISNSIGKTVFAECWGSDKSPSQVVSEKGLTQINDDSQLKALAKEVIEANPKAVLDYKGGKQAAIGALVGQMMKATKGQANPKIVNGLLRDLLQ</sequence>
<dbReference type="InterPro" id="IPR017958">
    <property type="entry name" value="Gln-tRNA_amidoTrfase_suB_CS"/>
</dbReference>
<dbReference type="InterPro" id="IPR042114">
    <property type="entry name" value="GatB_C_1"/>
</dbReference>
<dbReference type="PANTHER" id="PTHR11659">
    <property type="entry name" value="GLUTAMYL-TRNA GLN AMIDOTRANSFERASE SUBUNIT B MITOCHONDRIAL AND PROKARYOTIC PET112-RELATED"/>
    <property type="match status" value="1"/>
</dbReference>
<dbReference type="EC" id="6.3.5.-" evidence="10"/>
<dbReference type="Proteomes" id="UP000683246">
    <property type="component" value="Chromosome"/>
</dbReference>
<keyword evidence="5 10" id="KW-0067">ATP-binding</keyword>